<gene>
    <name evidence="2" type="ORF">A2U01_0017461</name>
</gene>
<evidence type="ECO:0000313" key="3">
    <source>
        <dbReference type="Proteomes" id="UP000265520"/>
    </source>
</evidence>
<keyword evidence="3" id="KW-1185">Reference proteome</keyword>
<dbReference type="AlphaFoldDB" id="A0A392NBG9"/>
<accession>A0A392NBG9</accession>
<evidence type="ECO:0000256" key="1">
    <source>
        <dbReference type="SAM" id="MobiDB-lite"/>
    </source>
</evidence>
<sequence length="41" mass="4204">GSGGKGTWGGLLDTDGGNSLDPNDPNYDSTECRVRVCVCTS</sequence>
<comment type="caution">
    <text evidence="2">The sequence shown here is derived from an EMBL/GenBank/DDBJ whole genome shotgun (WGS) entry which is preliminary data.</text>
</comment>
<organism evidence="2 3">
    <name type="scientific">Trifolium medium</name>
    <dbReference type="NCBI Taxonomy" id="97028"/>
    <lineage>
        <taxon>Eukaryota</taxon>
        <taxon>Viridiplantae</taxon>
        <taxon>Streptophyta</taxon>
        <taxon>Embryophyta</taxon>
        <taxon>Tracheophyta</taxon>
        <taxon>Spermatophyta</taxon>
        <taxon>Magnoliopsida</taxon>
        <taxon>eudicotyledons</taxon>
        <taxon>Gunneridae</taxon>
        <taxon>Pentapetalae</taxon>
        <taxon>rosids</taxon>
        <taxon>fabids</taxon>
        <taxon>Fabales</taxon>
        <taxon>Fabaceae</taxon>
        <taxon>Papilionoideae</taxon>
        <taxon>50 kb inversion clade</taxon>
        <taxon>NPAAA clade</taxon>
        <taxon>Hologalegina</taxon>
        <taxon>IRL clade</taxon>
        <taxon>Trifolieae</taxon>
        <taxon>Trifolium</taxon>
    </lineage>
</organism>
<reference evidence="2 3" key="1">
    <citation type="journal article" date="2018" name="Front. Plant Sci.">
        <title>Red Clover (Trifolium pratense) and Zigzag Clover (T. medium) - A Picture of Genomic Similarities and Differences.</title>
        <authorList>
            <person name="Dluhosova J."/>
            <person name="Istvanek J."/>
            <person name="Nedelnik J."/>
            <person name="Repkova J."/>
        </authorList>
    </citation>
    <scope>NUCLEOTIDE SEQUENCE [LARGE SCALE GENOMIC DNA]</scope>
    <source>
        <strain evidence="3">cv. 10/8</strain>
        <tissue evidence="2">Leaf</tissue>
    </source>
</reference>
<protein>
    <submittedName>
        <fullName evidence="2">Programmed cell death 4</fullName>
    </submittedName>
</protein>
<feature type="region of interest" description="Disordered" evidence="1">
    <location>
        <begin position="1"/>
        <end position="28"/>
    </location>
</feature>
<feature type="non-terminal residue" evidence="2">
    <location>
        <position position="1"/>
    </location>
</feature>
<dbReference type="Proteomes" id="UP000265520">
    <property type="component" value="Unassembled WGS sequence"/>
</dbReference>
<dbReference type="EMBL" id="LXQA010032405">
    <property type="protein sequence ID" value="MCH96475.1"/>
    <property type="molecule type" value="Genomic_DNA"/>
</dbReference>
<proteinExistence type="predicted"/>
<name>A0A392NBG9_9FABA</name>
<evidence type="ECO:0000313" key="2">
    <source>
        <dbReference type="EMBL" id="MCH96475.1"/>
    </source>
</evidence>